<keyword evidence="3 11" id="KW-1134">Transmembrane beta strand</keyword>
<dbReference type="PANTHER" id="PTHR32552">
    <property type="entry name" value="FERRICHROME IRON RECEPTOR-RELATED"/>
    <property type="match status" value="1"/>
</dbReference>
<dbReference type="SUPFAM" id="SSF56935">
    <property type="entry name" value="Porins"/>
    <property type="match status" value="1"/>
</dbReference>
<comment type="similarity">
    <text evidence="11 12">Belongs to the TonB-dependent receptor family.</text>
</comment>
<keyword evidence="8 12" id="KW-0798">TonB box</keyword>
<keyword evidence="6" id="KW-0408">Iron</keyword>
<keyword evidence="10 11" id="KW-0998">Cell outer membrane</keyword>
<organism evidence="16 17">
    <name type="scientific">Dethiosulfatarculus sandiegensis</name>
    <dbReference type="NCBI Taxonomy" id="1429043"/>
    <lineage>
        <taxon>Bacteria</taxon>
        <taxon>Pseudomonadati</taxon>
        <taxon>Thermodesulfobacteriota</taxon>
        <taxon>Desulfarculia</taxon>
        <taxon>Desulfarculales</taxon>
        <taxon>Desulfarculaceae</taxon>
        <taxon>Dethiosulfatarculus</taxon>
    </lineage>
</organism>
<evidence type="ECO:0000256" key="13">
    <source>
        <dbReference type="SAM" id="SignalP"/>
    </source>
</evidence>
<dbReference type="InParanoid" id="A0A0D2I0P0"/>
<evidence type="ECO:0008006" key="18">
    <source>
        <dbReference type="Google" id="ProtNLM"/>
    </source>
</evidence>
<comment type="caution">
    <text evidence="16">The sequence shown here is derived from an EMBL/GenBank/DDBJ whole genome shotgun (WGS) entry which is preliminary data.</text>
</comment>
<dbReference type="Proteomes" id="UP000032233">
    <property type="component" value="Unassembled WGS sequence"/>
</dbReference>
<evidence type="ECO:0000256" key="11">
    <source>
        <dbReference type="PROSITE-ProRule" id="PRU01360"/>
    </source>
</evidence>
<dbReference type="InterPro" id="IPR012910">
    <property type="entry name" value="Plug_dom"/>
</dbReference>
<dbReference type="InterPro" id="IPR036942">
    <property type="entry name" value="Beta-barrel_TonB_sf"/>
</dbReference>
<accession>A0A0D2I0P0</accession>
<dbReference type="InterPro" id="IPR000531">
    <property type="entry name" value="Beta-barrel_TonB"/>
</dbReference>
<keyword evidence="2 11" id="KW-0813">Transport</keyword>
<feature type="domain" description="TonB-dependent receptor plug" evidence="15">
    <location>
        <begin position="57"/>
        <end position="157"/>
    </location>
</feature>
<evidence type="ECO:0000256" key="1">
    <source>
        <dbReference type="ARBA" id="ARBA00004571"/>
    </source>
</evidence>
<feature type="signal peptide" evidence="13">
    <location>
        <begin position="1"/>
        <end position="28"/>
    </location>
</feature>
<dbReference type="FunCoup" id="A0A0D2I0P0">
    <property type="interactions" value="118"/>
</dbReference>
<evidence type="ECO:0000256" key="10">
    <source>
        <dbReference type="ARBA" id="ARBA00023237"/>
    </source>
</evidence>
<dbReference type="GO" id="GO:0009279">
    <property type="term" value="C:cell outer membrane"/>
    <property type="evidence" value="ECO:0007669"/>
    <property type="project" value="UniProtKB-SubCell"/>
</dbReference>
<evidence type="ECO:0000256" key="7">
    <source>
        <dbReference type="ARBA" id="ARBA00023065"/>
    </source>
</evidence>
<evidence type="ECO:0000256" key="8">
    <source>
        <dbReference type="ARBA" id="ARBA00023077"/>
    </source>
</evidence>
<proteinExistence type="inferred from homology"/>
<evidence type="ECO:0000313" key="17">
    <source>
        <dbReference type="Proteomes" id="UP000032233"/>
    </source>
</evidence>
<gene>
    <name evidence="16" type="ORF">X474_00250</name>
</gene>
<reference evidence="16 17" key="1">
    <citation type="submission" date="2013-11" db="EMBL/GenBank/DDBJ databases">
        <title>Metagenomic analysis of a methanogenic consortium involved in long chain n-alkane degradation.</title>
        <authorList>
            <person name="Davidova I.A."/>
            <person name="Callaghan A.V."/>
            <person name="Wawrik B."/>
            <person name="Pruitt S."/>
            <person name="Marks C."/>
            <person name="Duncan K.E."/>
            <person name="Suflita J.M."/>
        </authorList>
    </citation>
    <scope>NUCLEOTIDE SEQUENCE [LARGE SCALE GENOMIC DNA]</scope>
    <source>
        <strain evidence="16 17">SPR</strain>
    </source>
</reference>
<feature type="domain" description="TonB-dependent receptor-like beta-barrel" evidence="14">
    <location>
        <begin position="223"/>
        <end position="665"/>
    </location>
</feature>
<keyword evidence="17" id="KW-1185">Reference proteome</keyword>
<dbReference type="RefSeq" id="WP_044346060.1">
    <property type="nucleotide sequence ID" value="NZ_AZAC01000001.1"/>
</dbReference>
<dbReference type="EMBL" id="AZAC01000001">
    <property type="protein sequence ID" value="KIX16023.1"/>
    <property type="molecule type" value="Genomic_DNA"/>
</dbReference>
<evidence type="ECO:0000256" key="6">
    <source>
        <dbReference type="ARBA" id="ARBA00023004"/>
    </source>
</evidence>
<keyword evidence="5 11" id="KW-0812">Transmembrane</keyword>
<sequence>MASFWRKTLGCCALFCLGGMVFIQPATAQDKKDTQDKKTHQLNEVTVSAGKTKELGRDLPFSMMVFTGSELEDRGVRQLDQLTDLVPNVSYQKFDTHKTELNYRGIGAMTSMTVNWNTILDGVLVPYAGMESLFDMEQVEVVRGGMGSLYGRNNHAGLVNMVSRDPGEVLNGEVGLSYGDFNTFIGNAALGGPINEKWGFRLAGRFNTSDGWIENTYLGKDDSNNSSQYSGRAKLAFRPSQGARAVLSLNADTYDDGNDGFTTVIDGASQKTDNDLPGHHKGNMLAPILRIEKEVGDLALTSITGYSSTDYDLLLDQDATSRDIMFLHYQEKYQTFSQELRLADERGQGRFDWMTGMFLMHETADFETHMGMGRDGWLMGAYPGMYQKADSQMTTINAAVFGRLDWRVTSAFKVTGGLRLDYDQREVDWTGISGMPGMRMPDQKFEDSQDWLEVLPRLSLNYTLVENQNIYATVSRGYKAGDFAAINPDYAVVQKPVDPEYTMTYEAGYKALLADGRLSLNTALFYVDWRDMQLSAVINGKEIRQNAGAAHSYGFEADMSWRVLSGWDIYGAAGWLSAEFDEYGCHPTGNDLSGKKIPNTPEYKLVVGSRLRHETGLFAQADLSLIGKQYLDEQNLLEQDAYPLMNARVGYESSNWAVYLFGRNLADEDYLVRACNMGSYFFGRSGEPRMIGVEFKGYF</sequence>
<evidence type="ECO:0000256" key="3">
    <source>
        <dbReference type="ARBA" id="ARBA00022452"/>
    </source>
</evidence>
<dbReference type="GO" id="GO:0006826">
    <property type="term" value="P:iron ion transport"/>
    <property type="evidence" value="ECO:0007669"/>
    <property type="project" value="UniProtKB-KW"/>
</dbReference>
<evidence type="ECO:0000256" key="5">
    <source>
        <dbReference type="ARBA" id="ARBA00022692"/>
    </source>
</evidence>
<dbReference type="AlphaFoldDB" id="A0A0D2I0P0"/>
<keyword evidence="4" id="KW-0410">Iron transport</keyword>
<dbReference type="PANTHER" id="PTHR32552:SF81">
    <property type="entry name" value="TONB-DEPENDENT OUTER MEMBRANE RECEPTOR"/>
    <property type="match status" value="1"/>
</dbReference>
<evidence type="ECO:0000259" key="15">
    <source>
        <dbReference type="Pfam" id="PF07715"/>
    </source>
</evidence>
<dbReference type="Pfam" id="PF07715">
    <property type="entry name" value="Plug"/>
    <property type="match status" value="1"/>
</dbReference>
<dbReference type="OrthoDB" id="9760333at2"/>
<keyword evidence="9 11" id="KW-0472">Membrane</keyword>
<evidence type="ECO:0000256" key="12">
    <source>
        <dbReference type="RuleBase" id="RU003357"/>
    </source>
</evidence>
<evidence type="ECO:0000256" key="9">
    <source>
        <dbReference type="ARBA" id="ARBA00023136"/>
    </source>
</evidence>
<feature type="chain" id="PRO_5002260112" description="TonB-denpendent receptor" evidence="13">
    <location>
        <begin position="29"/>
        <end position="699"/>
    </location>
</feature>
<evidence type="ECO:0000256" key="2">
    <source>
        <dbReference type="ARBA" id="ARBA00022448"/>
    </source>
</evidence>
<comment type="subcellular location">
    <subcellularLocation>
        <location evidence="1 11">Cell outer membrane</location>
        <topology evidence="1 11">Multi-pass membrane protein</topology>
    </subcellularLocation>
</comment>
<keyword evidence="7" id="KW-0406">Ion transport</keyword>
<evidence type="ECO:0000256" key="4">
    <source>
        <dbReference type="ARBA" id="ARBA00022496"/>
    </source>
</evidence>
<evidence type="ECO:0000313" key="16">
    <source>
        <dbReference type="EMBL" id="KIX16023.1"/>
    </source>
</evidence>
<name>A0A0D2I0P0_9BACT</name>
<keyword evidence="13" id="KW-0732">Signal</keyword>
<dbReference type="Pfam" id="PF00593">
    <property type="entry name" value="TonB_dep_Rec_b-barrel"/>
    <property type="match status" value="1"/>
</dbReference>
<dbReference type="STRING" id="1429043.X474_00250"/>
<dbReference type="PROSITE" id="PS52016">
    <property type="entry name" value="TONB_DEPENDENT_REC_3"/>
    <property type="match status" value="1"/>
</dbReference>
<dbReference type="Gene3D" id="2.40.170.20">
    <property type="entry name" value="TonB-dependent receptor, beta-barrel domain"/>
    <property type="match status" value="1"/>
</dbReference>
<dbReference type="InterPro" id="IPR039426">
    <property type="entry name" value="TonB-dep_rcpt-like"/>
</dbReference>
<protein>
    <recommendedName>
        <fullName evidence="18">TonB-denpendent receptor</fullName>
    </recommendedName>
</protein>
<evidence type="ECO:0000259" key="14">
    <source>
        <dbReference type="Pfam" id="PF00593"/>
    </source>
</evidence>